<dbReference type="Proteomes" id="UP000289323">
    <property type="component" value="Unassembled WGS sequence"/>
</dbReference>
<reference evidence="2 3" key="1">
    <citation type="submission" date="2018-04" db="EMBL/GenBank/DDBJ databases">
        <authorList>
            <person name="Huttner S."/>
            <person name="Dainat J."/>
        </authorList>
    </citation>
    <scope>NUCLEOTIDE SEQUENCE [LARGE SCALE GENOMIC DNA]</scope>
</reference>
<sequence length="70" mass="7534">MASQPSPPHPDACGVQPPQPVRQHHLQTTQPPAAQPMNPQQPHAESTPSQLGLRGGRSEMCPGRFCFCVP</sequence>
<gene>
    <name evidence="2" type="ORF">TT172_LOCUS8959</name>
</gene>
<proteinExistence type="predicted"/>
<evidence type="ECO:0000313" key="2">
    <source>
        <dbReference type="EMBL" id="SPQ26540.1"/>
    </source>
</evidence>
<protein>
    <submittedName>
        <fullName evidence="2">4796f6fa-06cc-4609-bc25-0f124976c8ca</fullName>
    </submittedName>
</protein>
<dbReference type="AlphaFoldDB" id="A0A3S4D9N5"/>
<dbReference type="EMBL" id="OUUZ01000018">
    <property type="protein sequence ID" value="SPQ26540.1"/>
    <property type="molecule type" value="Genomic_DNA"/>
</dbReference>
<feature type="compositionally biased region" description="Pro residues" evidence="1">
    <location>
        <begin position="1"/>
        <end position="10"/>
    </location>
</feature>
<organism evidence="2 3">
    <name type="scientific">Thermothielavioides terrestris</name>
    <dbReference type="NCBI Taxonomy" id="2587410"/>
    <lineage>
        <taxon>Eukaryota</taxon>
        <taxon>Fungi</taxon>
        <taxon>Dikarya</taxon>
        <taxon>Ascomycota</taxon>
        <taxon>Pezizomycotina</taxon>
        <taxon>Sordariomycetes</taxon>
        <taxon>Sordariomycetidae</taxon>
        <taxon>Sordariales</taxon>
        <taxon>Chaetomiaceae</taxon>
        <taxon>Thermothielavioides</taxon>
    </lineage>
</organism>
<feature type="region of interest" description="Disordered" evidence="1">
    <location>
        <begin position="1"/>
        <end position="62"/>
    </location>
</feature>
<accession>A0A3S4D9N5</accession>
<evidence type="ECO:0000256" key="1">
    <source>
        <dbReference type="SAM" id="MobiDB-lite"/>
    </source>
</evidence>
<feature type="compositionally biased region" description="Low complexity" evidence="1">
    <location>
        <begin position="27"/>
        <end position="42"/>
    </location>
</feature>
<evidence type="ECO:0000313" key="3">
    <source>
        <dbReference type="Proteomes" id="UP000289323"/>
    </source>
</evidence>
<name>A0A3S4D9N5_9PEZI</name>